<dbReference type="RefSeq" id="XP_056684162.1">
    <property type="nucleotide sequence ID" value="XM_056828184.1"/>
</dbReference>
<evidence type="ECO:0000256" key="4">
    <source>
        <dbReference type="ARBA" id="ARBA00022475"/>
    </source>
</evidence>
<dbReference type="OrthoDB" id="689701at2759"/>
<evidence type="ECO:0000256" key="7">
    <source>
        <dbReference type="ARBA" id="ARBA00023136"/>
    </source>
</evidence>
<keyword evidence="6 8" id="KW-1133">Transmembrane helix</keyword>
<keyword evidence="5 8" id="KW-0812">Transmembrane</keyword>
<dbReference type="InterPro" id="IPR006459">
    <property type="entry name" value="CASP/CASPL"/>
</dbReference>
<evidence type="ECO:0000256" key="3">
    <source>
        <dbReference type="ARBA" id="ARBA00011489"/>
    </source>
</evidence>
<feature type="transmembrane region" description="Helical" evidence="8">
    <location>
        <begin position="109"/>
        <end position="129"/>
    </location>
</feature>
<organism evidence="10 11">
    <name type="scientific">Spinacia oleracea</name>
    <name type="common">Spinach</name>
    <dbReference type="NCBI Taxonomy" id="3562"/>
    <lineage>
        <taxon>Eukaryota</taxon>
        <taxon>Viridiplantae</taxon>
        <taxon>Streptophyta</taxon>
        <taxon>Embryophyta</taxon>
        <taxon>Tracheophyta</taxon>
        <taxon>Spermatophyta</taxon>
        <taxon>Magnoliopsida</taxon>
        <taxon>eudicotyledons</taxon>
        <taxon>Gunneridae</taxon>
        <taxon>Pentapetalae</taxon>
        <taxon>Caryophyllales</taxon>
        <taxon>Chenopodiaceae</taxon>
        <taxon>Chenopodioideae</taxon>
        <taxon>Anserineae</taxon>
        <taxon>Spinacia</taxon>
    </lineage>
</organism>
<evidence type="ECO:0000313" key="12">
    <source>
        <dbReference type="RefSeq" id="XP_056684162.1"/>
    </source>
</evidence>
<comment type="subcellular location">
    <subcellularLocation>
        <location evidence="1 8">Cell membrane</location>
        <topology evidence="1 8">Multi-pass membrane protein</topology>
    </subcellularLocation>
</comment>
<evidence type="ECO:0000256" key="8">
    <source>
        <dbReference type="RuleBase" id="RU361233"/>
    </source>
</evidence>
<feature type="transmembrane region" description="Helical" evidence="8">
    <location>
        <begin position="165"/>
        <end position="187"/>
    </location>
</feature>
<evidence type="ECO:0000256" key="6">
    <source>
        <dbReference type="ARBA" id="ARBA00022989"/>
    </source>
</evidence>
<evidence type="ECO:0000256" key="5">
    <source>
        <dbReference type="ARBA" id="ARBA00022692"/>
    </source>
</evidence>
<evidence type="ECO:0000256" key="2">
    <source>
        <dbReference type="ARBA" id="ARBA00007651"/>
    </source>
</evidence>
<accession>A0A9R0JCJ9</accession>
<dbReference type="InterPro" id="IPR006702">
    <property type="entry name" value="CASP_dom"/>
</dbReference>
<dbReference type="Proteomes" id="UP000813463">
    <property type="component" value="Chromosome 5"/>
</dbReference>
<dbReference type="AlphaFoldDB" id="A0A9R0JCJ9"/>
<feature type="transmembrane region" description="Helical" evidence="8">
    <location>
        <begin position="32"/>
        <end position="51"/>
    </location>
</feature>
<name>A0A9R0JCJ9_SPIOL</name>
<dbReference type="GO" id="GO:0005886">
    <property type="term" value="C:plasma membrane"/>
    <property type="evidence" value="ECO:0007669"/>
    <property type="project" value="UniProtKB-SubCell"/>
</dbReference>
<dbReference type="GeneID" id="110804087"/>
<feature type="domain" description="Casparian strip membrane protein" evidence="9">
    <location>
        <begin position="25"/>
        <end position="173"/>
    </location>
</feature>
<dbReference type="NCBIfam" id="TIGR01569">
    <property type="entry name" value="A_tha_TIGR01569"/>
    <property type="match status" value="1"/>
</dbReference>
<protein>
    <recommendedName>
        <fullName evidence="8">CASP-like protein</fullName>
    </recommendedName>
</protein>
<keyword evidence="7 8" id="KW-0472">Membrane</keyword>
<dbReference type="PANTHER" id="PTHR33573:SF64">
    <property type="entry name" value="CASP-LIKE PROTEIN 2B1"/>
    <property type="match status" value="1"/>
</dbReference>
<dbReference type="PANTHER" id="PTHR33573">
    <property type="entry name" value="CASP-LIKE PROTEIN 4A4"/>
    <property type="match status" value="1"/>
</dbReference>
<comment type="similarity">
    <text evidence="2 8">Belongs to the Casparian strip membrane proteins (CASP) family.</text>
</comment>
<keyword evidence="10" id="KW-1185">Reference proteome</keyword>
<dbReference type="Pfam" id="PF04535">
    <property type="entry name" value="CASP_dom"/>
    <property type="match status" value="1"/>
</dbReference>
<evidence type="ECO:0000256" key="1">
    <source>
        <dbReference type="ARBA" id="ARBA00004651"/>
    </source>
</evidence>
<feature type="transmembrane region" description="Helical" evidence="8">
    <location>
        <begin position="71"/>
        <end position="89"/>
    </location>
</feature>
<reference evidence="11" key="2">
    <citation type="submission" date="2025-04" db="UniProtKB">
        <authorList>
            <consortium name="RefSeq"/>
        </authorList>
    </citation>
    <scope>IDENTIFICATION</scope>
    <source>
        <tissue evidence="12">Leaf</tissue>
    </source>
</reference>
<dbReference type="RefSeq" id="XP_021865342.1">
    <property type="nucleotide sequence ID" value="XM_022009650.1"/>
</dbReference>
<reference evidence="10" key="1">
    <citation type="journal article" date="2021" name="Nat. Commun.">
        <title>Genomic analyses provide insights into spinach domestication and the genetic basis of agronomic traits.</title>
        <authorList>
            <person name="Cai X."/>
            <person name="Sun X."/>
            <person name="Xu C."/>
            <person name="Sun H."/>
            <person name="Wang X."/>
            <person name="Ge C."/>
            <person name="Zhang Z."/>
            <person name="Wang Q."/>
            <person name="Fei Z."/>
            <person name="Jiao C."/>
            <person name="Wang Q."/>
        </authorList>
    </citation>
    <scope>NUCLEOTIDE SEQUENCE [LARGE SCALE GENOMIC DNA]</scope>
    <source>
        <strain evidence="10">cv. Varoflay</strain>
    </source>
</reference>
<gene>
    <name evidence="11 12" type="primary">LOC110804087</name>
</gene>
<keyword evidence="4 8" id="KW-1003">Cell membrane</keyword>
<dbReference type="KEGG" id="soe:110804087"/>
<comment type="subunit">
    <text evidence="3 8">Homodimer and heterodimers.</text>
</comment>
<proteinExistence type="inferred from homology"/>
<evidence type="ECO:0000313" key="10">
    <source>
        <dbReference type="Proteomes" id="UP000813463"/>
    </source>
</evidence>
<evidence type="ECO:0000259" key="9">
    <source>
        <dbReference type="Pfam" id="PF04535"/>
    </source>
</evidence>
<evidence type="ECO:0000313" key="11">
    <source>
        <dbReference type="RefSeq" id="XP_021865342.1"/>
    </source>
</evidence>
<sequence>MSFGISPGNVAVHHGSCTAKVAIERRVKIAEMVLRVLILGLGVVAAALIGFDSEVKVIFSITKKATFTDMKSLVFLVVANGIVAAYSMLQLVRCILGMIRGSVLFSKPLAWLIFSGDQVMAYLILAAVATTAESSVIGKFGQTELQWMKTCGFYEKFCNQIAQGIASSVVVSLCTVILSCISAYSLFRLYGGNKGKSDTRW</sequence>